<name>A0A2S7X9T3_9GAMM</name>
<dbReference type="PROSITE" id="PS51257">
    <property type="entry name" value="PROKAR_LIPOPROTEIN"/>
    <property type="match status" value="1"/>
</dbReference>
<evidence type="ECO:0000313" key="4">
    <source>
        <dbReference type="EMBL" id="PQJ87882.1"/>
    </source>
</evidence>
<feature type="compositionally biased region" description="Gly residues" evidence="1">
    <location>
        <begin position="20"/>
        <end position="40"/>
    </location>
</feature>
<dbReference type="RefSeq" id="WP_061012435.1">
    <property type="nucleotide sequence ID" value="NZ_BSOU01000001.1"/>
</dbReference>
<evidence type="ECO:0000256" key="1">
    <source>
        <dbReference type="SAM" id="MobiDB-lite"/>
    </source>
</evidence>
<dbReference type="Proteomes" id="UP001156660">
    <property type="component" value="Unassembled WGS sequence"/>
</dbReference>
<dbReference type="Proteomes" id="UP000239273">
    <property type="component" value="Unassembled WGS sequence"/>
</dbReference>
<reference evidence="6" key="3">
    <citation type="journal article" date="2019" name="Int. J. Syst. Evol. Microbiol.">
        <title>The Global Catalogue of Microorganisms (GCM) 10K type strain sequencing project: providing services to taxonomists for standard genome sequencing and annotation.</title>
        <authorList>
            <consortium name="The Broad Institute Genomics Platform"/>
            <consortium name="The Broad Institute Genome Sequencing Center for Infectious Disease"/>
            <person name="Wu L."/>
            <person name="Ma J."/>
        </authorList>
    </citation>
    <scope>NUCLEOTIDE SEQUENCE [LARGE SCALE GENOMIC DNA]</scope>
    <source>
        <strain evidence="6">NBRC 105001</strain>
    </source>
</reference>
<feature type="chain" id="PRO_5015416594" evidence="2">
    <location>
        <begin position="17"/>
        <end position="166"/>
    </location>
</feature>
<keyword evidence="3" id="KW-0449">Lipoprotein</keyword>
<reference evidence="4 5" key="2">
    <citation type="submission" date="2016-12" db="EMBL/GenBank/DDBJ databases">
        <title>Diversity of luminous bacteria.</title>
        <authorList>
            <person name="Yoshizawa S."/>
            <person name="Kogure K."/>
        </authorList>
    </citation>
    <scope>NUCLEOTIDE SEQUENCE [LARGE SCALE GENOMIC DNA]</scope>
    <source>
        <strain evidence="4 5">NBRC 105001</strain>
    </source>
</reference>
<dbReference type="OrthoDB" id="6215769at2"/>
<reference evidence="3" key="4">
    <citation type="submission" date="2023-01" db="EMBL/GenBank/DDBJ databases">
        <title>Draft genome sequence of Aliivibrio sifiae strain NBRC 105001.</title>
        <authorList>
            <person name="Sun Q."/>
            <person name="Mori K."/>
        </authorList>
    </citation>
    <scope>NUCLEOTIDE SEQUENCE</scope>
    <source>
        <strain evidence="3">NBRC 105001</strain>
    </source>
</reference>
<reference evidence="3" key="1">
    <citation type="journal article" date="2014" name="Int. J. Syst. Evol. Microbiol.">
        <title>Complete genome of a new Firmicutes species belonging to the dominant human colonic microbiota ('Ruminococcus bicirculans') reveals two chromosomes and a selective capacity to utilize plant glucans.</title>
        <authorList>
            <consortium name="NISC Comparative Sequencing Program"/>
            <person name="Wegmann U."/>
            <person name="Louis P."/>
            <person name="Goesmann A."/>
            <person name="Henrissat B."/>
            <person name="Duncan S.H."/>
            <person name="Flint H.J."/>
        </authorList>
    </citation>
    <scope>NUCLEOTIDE SEQUENCE</scope>
    <source>
        <strain evidence="3">NBRC 105001</strain>
    </source>
</reference>
<accession>A0A2S7X9T3</accession>
<evidence type="ECO:0000313" key="5">
    <source>
        <dbReference type="Proteomes" id="UP000239273"/>
    </source>
</evidence>
<keyword evidence="6" id="KW-1185">Reference proteome</keyword>
<dbReference type="EMBL" id="MSCP01000002">
    <property type="protein sequence ID" value="PQJ87882.1"/>
    <property type="molecule type" value="Genomic_DNA"/>
</dbReference>
<keyword evidence="2" id="KW-0732">Signal</keyword>
<evidence type="ECO:0000313" key="6">
    <source>
        <dbReference type="Proteomes" id="UP001156660"/>
    </source>
</evidence>
<dbReference type="AlphaFoldDB" id="A0A2S7X9T3"/>
<dbReference type="EMBL" id="BSOU01000001">
    <property type="protein sequence ID" value="GLR73522.1"/>
    <property type="molecule type" value="Genomic_DNA"/>
</dbReference>
<evidence type="ECO:0000256" key="2">
    <source>
        <dbReference type="SAM" id="SignalP"/>
    </source>
</evidence>
<comment type="caution">
    <text evidence="4">The sequence shown here is derived from an EMBL/GenBank/DDBJ whole genome shotgun (WGS) entry which is preliminary data.</text>
</comment>
<gene>
    <name evidence="4" type="ORF">BTO23_17530</name>
    <name evidence="3" type="ORF">GCM10007855_03950</name>
</gene>
<feature type="region of interest" description="Disordered" evidence="1">
    <location>
        <begin position="19"/>
        <end position="64"/>
    </location>
</feature>
<feature type="signal peptide" evidence="2">
    <location>
        <begin position="1"/>
        <end position="16"/>
    </location>
</feature>
<proteinExistence type="predicted"/>
<protein>
    <submittedName>
        <fullName evidence="3">Lipoprotein</fullName>
    </submittedName>
</protein>
<organism evidence="4 5">
    <name type="scientific">Aliivibrio sifiae</name>
    <dbReference type="NCBI Taxonomy" id="566293"/>
    <lineage>
        <taxon>Bacteria</taxon>
        <taxon>Pseudomonadati</taxon>
        <taxon>Pseudomonadota</taxon>
        <taxon>Gammaproteobacteria</taxon>
        <taxon>Vibrionales</taxon>
        <taxon>Vibrionaceae</taxon>
        <taxon>Aliivibrio</taxon>
    </lineage>
</organism>
<sequence length="166" mass="17137">MKKVIIVTMASLFLMACSDSGGGSSSSSGGGGGSSDGGTGSNPPPAADSPIASDDSEPVKTQDLVAPEGFTFNPVISQTLKINLSGSLPARTHLTIYSGFKDKEGGGFIVDYDSKVIDSSISNGEGMIEFSVAESQSSIAAEIWSYDGSDPLQRKFEIDGGELVWE</sequence>
<evidence type="ECO:0000313" key="3">
    <source>
        <dbReference type="EMBL" id="GLR73522.1"/>
    </source>
</evidence>